<keyword evidence="1" id="KW-0732">Signal</keyword>
<name>A0ABX8ZMD4_9SPHN</name>
<dbReference type="InterPro" id="IPR050904">
    <property type="entry name" value="Adhesion/Biosynth-related"/>
</dbReference>
<dbReference type="RefSeq" id="WP_221425636.1">
    <property type="nucleotide sequence ID" value="NZ_CP081295.1"/>
</dbReference>
<dbReference type="SMART" id="SM00554">
    <property type="entry name" value="FAS1"/>
    <property type="match status" value="1"/>
</dbReference>
<feature type="signal peptide" evidence="1">
    <location>
        <begin position="1"/>
        <end position="28"/>
    </location>
</feature>
<dbReference type="Gene3D" id="2.30.180.10">
    <property type="entry name" value="FAS1 domain"/>
    <property type="match status" value="1"/>
</dbReference>
<dbReference type="InterPro" id="IPR000782">
    <property type="entry name" value="FAS1_domain"/>
</dbReference>
<dbReference type="PROSITE" id="PS50213">
    <property type="entry name" value="FAS1"/>
    <property type="match status" value="1"/>
</dbReference>
<dbReference type="Pfam" id="PF02469">
    <property type="entry name" value="Fasciclin"/>
    <property type="match status" value="1"/>
</dbReference>
<dbReference type="PANTHER" id="PTHR10900">
    <property type="entry name" value="PERIOSTIN-RELATED"/>
    <property type="match status" value="1"/>
</dbReference>
<evidence type="ECO:0000256" key="1">
    <source>
        <dbReference type="SAM" id="SignalP"/>
    </source>
</evidence>
<accession>A0ABX8ZMD4</accession>
<gene>
    <name evidence="3" type="ORF">K3148_01775</name>
</gene>
<proteinExistence type="predicted"/>
<dbReference type="SUPFAM" id="SSF82153">
    <property type="entry name" value="FAS1 domain"/>
    <property type="match status" value="1"/>
</dbReference>
<evidence type="ECO:0000313" key="3">
    <source>
        <dbReference type="EMBL" id="QZD90162.1"/>
    </source>
</evidence>
<feature type="domain" description="FAS1" evidence="2">
    <location>
        <begin position="42"/>
        <end position="185"/>
    </location>
</feature>
<evidence type="ECO:0000313" key="4">
    <source>
        <dbReference type="Proteomes" id="UP000824281"/>
    </source>
</evidence>
<dbReference type="PANTHER" id="PTHR10900:SF77">
    <property type="entry name" value="FI19380P1"/>
    <property type="match status" value="1"/>
</dbReference>
<organism evidence="3 4">
    <name type="scientific">Qipengyuania aurantiaca</name>
    <dbReference type="NCBI Taxonomy" id="2867233"/>
    <lineage>
        <taxon>Bacteria</taxon>
        <taxon>Pseudomonadati</taxon>
        <taxon>Pseudomonadota</taxon>
        <taxon>Alphaproteobacteria</taxon>
        <taxon>Sphingomonadales</taxon>
        <taxon>Erythrobacteraceae</taxon>
        <taxon>Qipengyuania</taxon>
    </lineage>
</organism>
<keyword evidence="4" id="KW-1185">Reference proteome</keyword>
<dbReference type="Proteomes" id="UP000824281">
    <property type="component" value="Chromosome"/>
</dbReference>
<protein>
    <submittedName>
        <fullName evidence="3">Fasciclin domain-containing protein</fullName>
    </submittedName>
</protein>
<sequence length="193" mass="19314">MMKSFSKPFVLAGAIAGLALLPACSSDADTAEAETATQDTSTRTLAASLGDLPDMASLNGAISSAELGSVFDGPASYTLLAPNDSAFEALGGTGSTLMAEEQRPLLVGVLREHILPGHLTPENIQAALESQGGEVSMTTLGGGSVTFTQEGDTIMVANDSGAKASFVGSATAANNGVIIPLDTVLVPEETAGA</sequence>
<feature type="chain" id="PRO_5045777388" evidence="1">
    <location>
        <begin position="29"/>
        <end position="193"/>
    </location>
</feature>
<reference evidence="3 4" key="1">
    <citation type="submission" date="2021-08" db="EMBL/GenBank/DDBJ databases">
        <title>Comparative Genomics Analysis of the Genus Qipengyuania Reveals Extensive Genetic Diversity and Metabolic Versatility, Including the Description of Fifteen Novel Species.</title>
        <authorList>
            <person name="Liu Y."/>
        </authorList>
    </citation>
    <scope>NUCLEOTIDE SEQUENCE [LARGE SCALE GENOMIC DNA]</scope>
    <source>
        <strain evidence="3 4">1NDH13</strain>
    </source>
</reference>
<dbReference type="InterPro" id="IPR036378">
    <property type="entry name" value="FAS1_dom_sf"/>
</dbReference>
<dbReference type="EMBL" id="CP081295">
    <property type="protein sequence ID" value="QZD90162.1"/>
    <property type="molecule type" value="Genomic_DNA"/>
</dbReference>
<evidence type="ECO:0000259" key="2">
    <source>
        <dbReference type="PROSITE" id="PS50213"/>
    </source>
</evidence>